<dbReference type="Gene3D" id="3.40.50.1820">
    <property type="entry name" value="alpha/beta hydrolase"/>
    <property type="match status" value="1"/>
</dbReference>
<dbReference type="EMBL" id="LSRX01000261">
    <property type="protein sequence ID" value="OLQ02581.1"/>
    <property type="molecule type" value="Genomic_DNA"/>
</dbReference>
<dbReference type="PANTHER" id="PTHR43358:SF4">
    <property type="entry name" value="ALPHA_BETA HYDROLASE FOLD-1 DOMAIN-CONTAINING PROTEIN"/>
    <property type="match status" value="1"/>
</dbReference>
<dbReference type="InterPro" id="IPR029058">
    <property type="entry name" value="AB_hydrolase_fold"/>
</dbReference>
<organism evidence="3 4">
    <name type="scientific">Symbiodinium microadriaticum</name>
    <name type="common">Dinoflagellate</name>
    <name type="synonym">Zooxanthella microadriatica</name>
    <dbReference type="NCBI Taxonomy" id="2951"/>
    <lineage>
        <taxon>Eukaryota</taxon>
        <taxon>Sar</taxon>
        <taxon>Alveolata</taxon>
        <taxon>Dinophyceae</taxon>
        <taxon>Suessiales</taxon>
        <taxon>Symbiodiniaceae</taxon>
        <taxon>Symbiodinium</taxon>
    </lineage>
</organism>
<evidence type="ECO:0000259" key="2">
    <source>
        <dbReference type="Pfam" id="PF12146"/>
    </source>
</evidence>
<dbReference type="InterPro" id="IPR052920">
    <property type="entry name" value="DNA-binding_regulatory"/>
</dbReference>
<dbReference type="OrthoDB" id="10249433at2759"/>
<dbReference type="Proteomes" id="UP000186817">
    <property type="component" value="Unassembled WGS sequence"/>
</dbReference>
<dbReference type="GO" id="GO:0016787">
    <property type="term" value="F:hydrolase activity"/>
    <property type="evidence" value="ECO:0007669"/>
    <property type="project" value="UniProtKB-KW"/>
</dbReference>
<feature type="domain" description="Serine aminopeptidase S33" evidence="2">
    <location>
        <begin position="100"/>
        <end position="226"/>
    </location>
</feature>
<evidence type="ECO:0000313" key="3">
    <source>
        <dbReference type="EMBL" id="OLQ02581.1"/>
    </source>
</evidence>
<keyword evidence="3" id="KW-0378">Hydrolase</keyword>
<evidence type="ECO:0000313" key="4">
    <source>
        <dbReference type="Proteomes" id="UP000186817"/>
    </source>
</evidence>
<dbReference type="PANTHER" id="PTHR43358">
    <property type="entry name" value="ALPHA/BETA-HYDROLASE"/>
    <property type="match status" value="1"/>
</dbReference>
<feature type="compositionally biased region" description="Polar residues" evidence="1">
    <location>
        <begin position="548"/>
        <end position="558"/>
    </location>
</feature>
<feature type="compositionally biased region" description="Low complexity" evidence="1">
    <location>
        <begin position="570"/>
        <end position="585"/>
    </location>
</feature>
<keyword evidence="4" id="KW-1185">Reference proteome</keyword>
<feature type="compositionally biased region" description="Low complexity" evidence="1">
    <location>
        <begin position="515"/>
        <end position="533"/>
    </location>
</feature>
<dbReference type="Pfam" id="PF12146">
    <property type="entry name" value="Hydrolase_4"/>
    <property type="match status" value="1"/>
</dbReference>
<feature type="region of interest" description="Disordered" evidence="1">
    <location>
        <begin position="490"/>
        <end position="596"/>
    </location>
</feature>
<dbReference type="AlphaFoldDB" id="A0A1Q9E581"/>
<proteinExistence type="predicted"/>
<protein>
    <submittedName>
        <fullName evidence="3">Alpha/beta hydrolase domain-containing protein 13</fullName>
    </submittedName>
</protein>
<accession>A0A1Q9E581</accession>
<evidence type="ECO:0000256" key="1">
    <source>
        <dbReference type="SAM" id="MobiDB-lite"/>
    </source>
</evidence>
<sequence>MWRRHADQVDEQVAKPEAAPKRKRSCIPFAGTYESVVEAIIRPPRAPYEASNLGPTKFLLQGHVFKRFDLQITNPRGLALECSWWRPRNRELISDGPLPCVVCLHGNSSCRLEAMQHVRMVLTRGITMFAFDFGGCGLSEGDYITLGYHEREDVSTIISYLRDSGEVSTIALWGRSMGAATALLHGHRDPSIAGLVLDSPFSSLEMVVRELIDKVPLRFKPSLLVAAAIRMVRKTVLKRTGMDILKLKPIENVHTCFIPALFVAGVNDDLIDPHHTHDIHELYAGDKNMVLIDGDHNSARPEYLVDSVSIFFYERLCLPAGLPGELPPVQVPLGPSGMPEQESDVDRPGMSGIFGEMADPDDAAIQEAILMSLISPDNPSSCWTGEDPPLSAEMRQLAEIIGSKATAKYRSTRELFRWLHLDEANQGIVSREECVRFMELFNYPAKSGEQMYNFLLTKSRSSNQVDYASFMRFFGPYIHPQYEEILRQHEKMQPAGSSQRSPSHFAPPAREAGPRRSSCRAPARAASAESSSPLQVEGMAYGKDFGSPPNSSKASTSVGACEGSEASSVPSSAQAARPFAPAPRRVSGDGVPRVSQ</sequence>
<dbReference type="SUPFAM" id="SSF53474">
    <property type="entry name" value="alpha/beta-Hydrolases"/>
    <property type="match status" value="1"/>
</dbReference>
<comment type="caution">
    <text evidence="3">The sequence shown here is derived from an EMBL/GenBank/DDBJ whole genome shotgun (WGS) entry which is preliminary data.</text>
</comment>
<name>A0A1Q9E581_SYMMI</name>
<gene>
    <name evidence="3" type="primary">abhd13</name>
    <name evidence="3" type="ORF">AK812_SmicGene14543</name>
</gene>
<reference evidence="3 4" key="1">
    <citation type="submission" date="2016-02" db="EMBL/GenBank/DDBJ databases">
        <title>Genome analysis of coral dinoflagellate symbionts highlights evolutionary adaptations to a symbiotic lifestyle.</title>
        <authorList>
            <person name="Aranda M."/>
            <person name="Li Y."/>
            <person name="Liew Y.J."/>
            <person name="Baumgarten S."/>
            <person name="Simakov O."/>
            <person name="Wilson M."/>
            <person name="Piel J."/>
            <person name="Ashoor H."/>
            <person name="Bougouffa S."/>
            <person name="Bajic V.B."/>
            <person name="Ryu T."/>
            <person name="Ravasi T."/>
            <person name="Bayer T."/>
            <person name="Micklem G."/>
            <person name="Kim H."/>
            <person name="Bhak J."/>
            <person name="Lajeunesse T.C."/>
            <person name="Voolstra C.R."/>
        </authorList>
    </citation>
    <scope>NUCLEOTIDE SEQUENCE [LARGE SCALE GENOMIC DNA]</scope>
    <source>
        <strain evidence="3 4">CCMP2467</strain>
    </source>
</reference>
<dbReference type="InterPro" id="IPR022742">
    <property type="entry name" value="Hydrolase_4"/>
</dbReference>